<evidence type="ECO:0000313" key="1">
    <source>
        <dbReference type="EMBL" id="AGN26389.1"/>
    </source>
</evidence>
<organism evidence="1 2">
    <name type="scientific">Methanomassiliicoccus intestinalis (strain Issoire-Mx1)</name>
    <dbReference type="NCBI Taxonomy" id="1295009"/>
    <lineage>
        <taxon>Archaea</taxon>
        <taxon>Methanobacteriati</taxon>
        <taxon>Thermoplasmatota</taxon>
        <taxon>Thermoplasmata</taxon>
        <taxon>Methanomassiliicoccales</taxon>
        <taxon>Methanomassiliicoccaceae</taxon>
        <taxon>Methanomassiliicoccus</taxon>
    </lineage>
</organism>
<dbReference type="OrthoDB" id="25654at2157"/>
<dbReference type="HOGENOM" id="CLU_2968263_0_0_2"/>
<gene>
    <name evidence="1" type="ORF">MMINT_10430</name>
</gene>
<name>R9T6X7_METII</name>
<evidence type="ECO:0000313" key="2">
    <source>
        <dbReference type="Proteomes" id="UP000014070"/>
    </source>
</evidence>
<keyword evidence="2" id="KW-1185">Reference proteome</keyword>
<dbReference type="GeneID" id="55648163"/>
<proteinExistence type="predicted"/>
<sequence>MASNEDASIMVEIPLKILDKIDEEVSKGKFRDREEYVLEALKFCIKSENMESDNKQRE</sequence>
<reference evidence="1 2" key="1">
    <citation type="journal article" date="2013" name="Genome Announc.">
        <title>Genome sequence of 'Candidatus Methanomassiliicoccus intestinalis' Issoire-Mx1, a third thermoplasmatales-related methanogenic archaeon from human feces.</title>
        <authorList>
            <person name="Borrel G."/>
            <person name="Harris H.M."/>
            <person name="Parisot N."/>
            <person name="Gaci N."/>
            <person name="Tottey W."/>
            <person name="Mihajlovski A."/>
            <person name="Deane J."/>
            <person name="Gribaldo S."/>
            <person name="Bardot O."/>
            <person name="Peyretaillade E."/>
            <person name="Peyret P."/>
            <person name="O'Toole P.W."/>
            <person name="Brugere J.F."/>
        </authorList>
    </citation>
    <scope>NUCLEOTIDE SEQUENCE [LARGE SCALE GENOMIC DNA]</scope>
    <source>
        <strain evidence="1 2">Issoire-Mx1</strain>
    </source>
</reference>
<protein>
    <recommendedName>
        <fullName evidence="3">Ribbon-helix-helix protein CopG domain-containing protein</fullName>
    </recommendedName>
</protein>
<dbReference type="AlphaFoldDB" id="R9T6X7"/>
<dbReference type="EMBL" id="CP005934">
    <property type="protein sequence ID" value="AGN26389.1"/>
    <property type="molecule type" value="Genomic_DNA"/>
</dbReference>
<accession>R9T6X7</accession>
<dbReference type="KEGG" id="mer:MMINT_10430"/>
<dbReference type="InParanoid" id="R9T6X7"/>
<dbReference type="RefSeq" id="WP_020448914.1">
    <property type="nucleotide sequence ID" value="NC_021353.1"/>
</dbReference>
<evidence type="ECO:0008006" key="3">
    <source>
        <dbReference type="Google" id="ProtNLM"/>
    </source>
</evidence>
<dbReference type="Proteomes" id="UP000014070">
    <property type="component" value="Chromosome"/>
</dbReference>